<gene>
    <name evidence="4" type="ORF">UFOVP1130_4</name>
</gene>
<dbReference type="GO" id="GO:0006281">
    <property type="term" value="P:DNA repair"/>
    <property type="evidence" value="ECO:0007669"/>
    <property type="project" value="TreeGrafter"/>
</dbReference>
<feature type="domain" description="Helicase C-terminal" evidence="3">
    <location>
        <begin position="334"/>
        <end position="486"/>
    </location>
</feature>
<accession>A0A6J5QLC1</accession>
<evidence type="ECO:0000259" key="2">
    <source>
        <dbReference type="PROSITE" id="PS51192"/>
    </source>
</evidence>
<dbReference type="InterPro" id="IPR038718">
    <property type="entry name" value="SNF2-like_sf"/>
</dbReference>
<dbReference type="PROSITE" id="PS51192">
    <property type="entry name" value="HELICASE_ATP_BIND_1"/>
    <property type="match status" value="1"/>
</dbReference>
<dbReference type="GO" id="GO:0004386">
    <property type="term" value="F:helicase activity"/>
    <property type="evidence" value="ECO:0007669"/>
    <property type="project" value="UniProtKB-KW"/>
</dbReference>
<dbReference type="SMART" id="SM00487">
    <property type="entry name" value="DEXDc"/>
    <property type="match status" value="1"/>
</dbReference>
<dbReference type="InterPro" id="IPR049730">
    <property type="entry name" value="SNF2/RAD54-like_C"/>
</dbReference>
<dbReference type="GO" id="GO:0016787">
    <property type="term" value="F:hydrolase activity"/>
    <property type="evidence" value="ECO:0007669"/>
    <property type="project" value="UniProtKB-KW"/>
</dbReference>
<dbReference type="SUPFAM" id="SSF52540">
    <property type="entry name" value="P-loop containing nucleoside triphosphate hydrolases"/>
    <property type="match status" value="2"/>
</dbReference>
<dbReference type="SMART" id="SM00490">
    <property type="entry name" value="HELICc"/>
    <property type="match status" value="1"/>
</dbReference>
<dbReference type="EMBL" id="LR797078">
    <property type="protein sequence ID" value="CAB4185143.1"/>
    <property type="molecule type" value="Genomic_DNA"/>
</dbReference>
<dbReference type="InterPro" id="IPR000330">
    <property type="entry name" value="SNF2_N"/>
</dbReference>
<dbReference type="Pfam" id="PF00176">
    <property type="entry name" value="SNF2-rel_dom"/>
    <property type="match status" value="1"/>
</dbReference>
<dbReference type="Gene3D" id="3.40.50.10810">
    <property type="entry name" value="Tandem AAA-ATPase domain"/>
    <property type="match status" value="1"/>
</dbReference>
<keyword evidence="4" id="KW-0067">ATP-binding</keyword>
<dbReference type="Pfam" id="PF00271">
    <property type="entry name" value="Helicase_C"/>
    <property type="match status" value="1"/>
</dbReference>
<evidence type="ECO:0000313" key="4">
    <source>
        <dbReference type="EMBL" id="CAB4185143.1"/>
    </source>
</evidence>
<keyword evidence="4" id="KW-0347">Helicase</keyword>
<evidence type="ECO:0000256" key="1">
    <source>
        <dbReference type="ARBA" id="ARBA00022801"/>
    </source>
</evidence>
<dbReference type="PANTHER" id="PTHR45766:SF6">
    <property type="entry name" value="SWI_SNF-RELATED MATRIX-ASSOCIATED ACTIN-DEPENDENT REGULATOR OF CHROMATIN SUBFAMILY A-LIKE PROTEIN 1"/>
    <property type="match status" value="1"/>
</dbReference>
<dbReference type="PROSITE" id="PS51194">
    <property type="entry name" value="HELICASE_CTER"/>
    <property type="match status" value="1"/>
</dbReference>
<feature type="domain" description="Helicase ATP-binding" evidence="2">
    <location>
        <begin position="55"/>
        <end position="212"/>
    </location>
</feature>
<name>A0A6J5QLC1_9CAUD</name>
<keyword evidence="4" id="KW-0547">Nucleotide-binding</keyword>
<dbReference type="InterPro" id="IPR027417">
    <property type="entry name" value="P-loop_NTPase"/>
</dbReference>
<evidence type="ECO:0000259" key="3">
    <source>
        <dbReference type="PROSITE" id="PS51194"/>
    </source>
</evidence>
<dbReference type="Gene3D" id="3.40.50.300">
    <property type="entry name" value="P-loop containing nucleotide triphosphate hydrolases"/>
    <property type="match status" value="1"/>
</dbReference>
<dbReference type="CDD" id="cd18793">
    <property type="entry name" value="SF2_C_SNF"/>
    <property type="match status" value="1"/>
</dbReference>
<dbReference type="GO" id="GO:0005524">
    <property type="term" value="F:ATP binding"/>
    <property type="evidence" value="ECO:0007669"/>
    <property type="project" value="InterPro"/>
</dbReference>
<protein>
    <submittedName>
        <fullName evidence="4">HepA Superfamily II DNA/RNA helicases, SNF2 family</fullName>
    </submittedName>
</protein>
<dbReference type="InterPro" id="IPR014001">
    <property type="entry name" value="Helicase_ATP-bd"/>
</dbReference>
<dbReference type="PANTHER" id="PTHR45766">
    <property type="entry name" value="DNA ANNEALING HELICASE AND ENDONUCLEASE ZRANB3 FAMILY MEMBER"/>
    <property type="match status" value="1"/>
</dbReference>
<reference evidence="4" key="1">
    <citation type="submission" date="2020-05" db="EMBL/GenBank/DDBJ databases">
        <authorList>
            <person name="Chiriac C."/>
            <person name="Salcher M."/>
            <person name="Ghai R."/>
            <person name="Kavagutti S V."/>
        </authorList>
    </citation>
    <scope>NUCLEOTIDE SEQUENCE</scope>
</reference>
<dbReference type="GO" id="GO:0031297">
    <property type="term" value="P:replication fork processing"/>
    <property type="evidence" value="ECO:0007669"/>
    <property type="project" value="TreeGrafter"/>
</dbReference>
<dbReference type="InterPro" id="IPR001650">
    <property type="entry name" value="Helicase_C-like"/>
</dbReference>
<organism evidence="4">
    <name type="scientific">uncultured Caudovirales phage</name>
    <dbReference type="NCBI Taxonomy" id="2100421"/>
    <lineage>
        <taxon>Viruses</taxon>
        <taxon>Duplodnaviria</taxon>
        <taxon>Heunggongvirae</taxon>
        <taxon>Uroviricota</taxon>
        <taxon>Caudoviricetes</taxon>
        <taxon>Peduoviridae</taxon>
        <taxon>Maltschvirus</taxon>
        <taxon>Maltschvirus maltsch</taxon>
    </lineage>
</organism>
<sequence length="509" mass="54909">MNTQLEELSALLSGLDRVAPAILPDASLHALSSAHDSEVIVDLAKTLYPFQRAGVAYAIKQKRCILGDEMGLGKTPQAIAVAVNANNEGHKVLIVVPASLRTNWERELKMFAPWLTVAIVKGNKVGALPTTDVVIVGDSIINTWAMKLSGKFGCLIIDEAHRLKSAKSGRTKGVAYIAESIPTEGYVLLLSGTIIVNRPNELVSPLSLIGRLDRVFGGKSAFLFRYCEPIHNGWGYVYNGATNTTELNDKLRGTCYVRRNKTDVLTELPAKRRAQVAVEISATDLTAYRHAENDFRDFVIANGGVEAWQKASKAEVITRLNALRHQLGIAKIPYVVEHVEELVAQGEKVIVFGHHRDVISGLSSALQQHGVVKVVGGMTDAEKQKSVDDFMTGDAKVFIGNYDSAGVGLTLTSASHVVMAEVPWTPSSATQAEDRAHRIGQVNPVCAWWLLAVDSNNNEAPTIDDRMWALLNAKHETVSAVLTGYGEDMGAEGGSITQSLIDGIVGNGG</sequence>
<keyword evidence="1" id="KW-0378">Hydrolase</keyword>
<proteinExistence type="predicted"/>